<dbReference type="SUPFAM" id="SSF81383">
    <property type="entry name" value="F-box domain"/>
    <property type="match status" value="1"/>
</dbReference>
<dbReference type="InterPro" id="IPR003409">
    <property type="entry name" value="MORN"/>
</dbReference>
<dbReference type="Gene3D" id="1.20.1280.50">
    <property type="match status" value="1"/>
</dbReference>
<evidence type="ECO:0000313" key="5">
    <source>
        <dbReference type="Proteomes" id="UP000201566"/>
    </source>
</evidence>
<feature type="compositionally biased region" description="Basic and acidic residues" evidence="2">
    <location>
        <begin position="432"/>
        <end position="441"/>
    </location>
</feature>
<protein>
    <submittedName>
        <fullName evidence="4">F-box domain containing protein</fullName>
    </submittedName>
</protein>
<evidence type="ECO:0000313" key="4">
    <source>
        <dbReference type="EMBL" id="AGO82771.1"/>
    </source>
</evidence>
<dbReference type="Pfam" id="PF12937">
    <property type="entry name" value="F-box-like"/>
    <property type="match status" value="1"/>
</dbReference>
<evidence type="ECO:0000256" key="1">
    <source>
        <dbReference type="ARBA" id="ARBA00022737"/>
    </source>
</evidence>
<dbReference type="InterPro" id="IPR001810">
    <property type="entry name" value="F-box_dom"/>
</dbReference>
<gene>
    <name evidence="4" type="ORF">pdul_cds_635</name>
</gene>
<accession>S4VXH0</accession>
<dbReference type="KEGG" id="vg:16512647"/>
<dbReference type="SMART" id="SM00698">
    <property type="entry name" value="MORN"/>
    <property type="match status" value="3"/>
</dbReference>
<name>S4VXH0_9VIRU</name>
<feature type="compositionally biased region" description="Basic and acidic residues" evidence="2">
    <location>
        <begin position="100"/>
        <end position="126"/>
    </location>
</feature>
<dbReference type="GeneID" id="16512647"/>
<feature type="compositionally biased region" description="Acidic residues" evidence="2">
    <location>
        <begin position="458"/>
        <end position="472"/>
    </location>
</feature>
<dbReference type="Proteomes" id="UP000201566">
    <property type="component" value="Segment"/>
</dbReference>
<evidence type="ECO:0000256" key="2">
    <source>
        <dbReference type="SAM" id="MobiDB-lite"/>
    </source>
</evidence>
<organism evidence="4 5">
    <name type="scientific">Pandoravirus dulcis</name>
    <dbReference type="NCBI Taxonomy" id="1349409"/>
    <lineage>
        <taxon>Viruses</taxon>
        <taxon>Pandoravirus</taxon>
    </lineage>
</organism>
<dbReference type="GO" id="GO:0031146">
    <property type="term" value="P:SCF-dependent proteasomal ubiquitin-dependent protein catabolic process"/>
    <property type="evidence" value="ECO:0007669"/>
    <property type="project" value="TreeGrafter"/>
</dbReference>
<evidence type="ECO:0000259" key="3">
    <source>
        <dbReference type="PROSITE" id="PS50181"/>
    </source>
</evidence>
<dbReference type="Pfam" id="PF02493">
    <property type="entry name" value="MORN"/>
    <property type="match status" value="2"/>
</dbReference>
<dbReference type="RefSeq" id="YP_008319440.1">
    <property type="nucleotide sequence ID" value="NC_021858.1"/>
</dbReference>
<dbReference type="PROSITE" id="PS50181">
    <property type="entry name" value="FBOX"/>
    <property type="match status" value="1"/>
</dbReference>
<sequence>MEGEPLRVFGRLTIETTPRRRARPLDFDALLADDACGPPVRQRPRLDSDRSRWKRKRMADLFHNTNGDGIAGDGIDAVVSLMRKRLRVADVDDSDDDNKQEEREADHRRQGHQNVREGGRARDAPPRDPFAMLPDELVLAVMAFCDARALCRLACTSARLAGLASDNLLWRNLYAAALPPCTRYGLPCLADAVDAWCFVADDRHGDKDGLDHGPSRRLPEPGVVAIDGGTHVAGRTAQDVTNDGSVVPQPAALSNIAGSANDALCPKALDRWWTHRCARLTRLAADRVTGSGTVPAHPACPHLPPSLVRARGYRWAYAAAVMPPLVRKVHHGVGHVHHVVHRGARDGLASQCETCLASADACGVVWRWGRFADCFLAGLGTEALATAPLDPYDGRSCAVTAGVWSEGVAYGVVVRRAAGVVTIEAATAGAQWHDDPMDRDQVSGPRHRAIGSGRLDSDDSDDDPTEDDDDSDLDKRSGRTHAAAVVYYAREGGSNDAWSYAGERVGDQRDGHGTLACEALALPVYEGDWRRDMWHGRGVLRIEGVAGGAAAVYTGRFVRGRPCGRGVLDLGDGTCVEASWHSLPDGSVAPRHTGHVAYANGDRVLCDWGRPALAVTRGRTPAHDTVATAAAVVVKGFQFAKRSSDPGGRAFAGREVGAEWGPWPTECGDPTLVDPQAARPLPARCGGDDLFCARGWTVVLPRLFWPPTAHPLEALFARYVDQDRIGWCGRERTRPRATRESFDPCAL</sequence>
<dbReference type="PANTHER" id="PTHR12874">
    <property type="entry name" value="F-BOX ONLY PROTEIN 48-RELATED"/>
    <property type="match status" value="1"/>
</dbReference>
<proteinExistence type="predicted"/>
<feature type="region of interest" description="Disordered" evidence="2">
    <location>
        <begin position="432"/>
        <end position="477"/>
    </location>
</feature>
<dbReference type="PANTHER" id="PTHR12874:SF9">
    <property type="entry name" value="F-BOX ONLY PROTEIN 48"/>
    <property type="match status" value="1"/>
</dbReference>
<reference evidence="4 5" key="1">
    <citation type="journal article" date="2013" name="Science">
        <title>Pandoraviruses: amoeba viruses with genomes up to 2.5 Mb reaching that of parasitic eukaryotes.</title>
        <authorList>
            <person name="Philippe N."/>
            <person name="Legendre M."/>
            <person name="Doutre G."/>
            <person name="Coute Y."/>
            <person name="Poirot O."/>
            <person name="Lescot M."/>
            <person name="Arslan D."/>
            <person name="Seltzer V."/>
            <person name="Bertaux L."/>
            <person name="Bruley C."/>
            <person name="Garin J."/>
            <person name="Claverie J.M."/>
            <person name="Abergel C."/>
        </authorList>
    </citation>
    <scope>NUCLEOTIDE SEQUENCE [LARGE SCALE GENOMIC DNA]</scope>
    <source>
        <strain evidence="4">Melbourne</strain>
    </source>
</reference>
<dbReference type="EMBL" id="KC977570">
    <property type="protein sequence ID" value="AGO82771.1"/>
    <property type="molecule type" value="Genomic_DNA"/>
</dbReference>
<feature type="domain" description="F-box" evidence="3">
    <location>
        <begin position="127"/>
        <end position="173"/>
    </location>
</feature>
<feature type="region of interest" description="Disordered" evidence="2">
    <location>
        <begin position="89"/>
        <end position="128"/>
    </location>
</feature>
<dbReference type="SUPFAM" id="SSF82185">
    <property type="entry name" value="Histone H3 K4-specific methyltransferase SET7/9 N-terminal domain"/>
    <property type="match status" value="1"/>
</dbReference>
<dbReference type="GO" id="GO:0019005">
    <property type="term" value="C:SCF ubiquitin ligase complex"/>
    <property type="evidence" value="ECO:0007669"/>
    <property type="project" value="TreeGrafter"/>
</dbReference>
<dbReference type="InterPro" id="IPR036047">
    <property type="entry name" value="F-box-like_dom_sf"/>
</dbReference>
<keyword evidence="1" id="KW-0677">Repeat</keyword>